<protein>
    <submittedName>
        <fullName evidence="2">Uncharacterized protein</fullName>
    </submittedName>
</protein>
<name>A0ABV0ZSK6_9TELE</name>
<feature type="compositionally biased region" description="Basic residues" evidence="1">
    <location>
        <begin position="26"/>
        <end position="40"/>
    </location>
</feature>
<evidence type="ECO:0000313" key="3">
    <source>
        <dbReference type="Proteomes" id="UP001469553"/>
    </source>
</evidence>
<organism evidence="2 3">
    <name type="scientific">Ameca splendens</name>
    <dbReference type="NCBI Taxonomy" id="208324"/>
    <lineage>
        <taxon>Eukaryota</taxon>
        <taxon>Metazoa</taxon>
        <taxon>Chordata</taxon>
        <taxon>Craniata</taxon>
        <taxon>Vertebrata</taxon>
        <taxon>Euteleostomi</taxon>
        <taxon>Actinopterygii</taxon>
        <taxon>Neopterygii</taxon>
        <taxon>Teleostei</taxon>
        <taxon>Neoteleostei</taxon>
        <taxon>Acanthomorphata</taxon>
        <taxon>Ovalentaria</taxon>
        <taxon>Atherinomorphae</taxon>
        <taxon>Cyprinodontiformes</taxon>
        <taxon>Goodeidae</taxon>
        <taxon>Ameca</taxon>
    </lineage>
</organism>
<evidence type="ECO:0000256" key="1">
    <source>
        <dbReference type="SAM" id="MobiDB-lite"/>
    </source>
</evidence>
<accession>A0ABV0ZSK6</accession>
<comment type="caution">
    <text evidence="2">The sequence shown here is derived from an EMBL/GenBank/DDBJ whole genome shotgun (WGS) entry which is preliminary data.</text>
</comment>
<gene>
    <name evidence="2" type="ORF">AMECASPLE_032075</name>
</gene>
<reference evidence="2 3" key="1">
    <citation type="submission" date="2021-06" db="EMBL/GenBank/DDBJ databases">
        <authorList>
            <person name="Palmer J.M."/>
        </authorList>
    </citation>
    <scope>NUCLEOTIDE SEQUENCE [LARGE SCALE GENOMIC DNA]</scope>
    <source>
        <strain evidence="2 3">AS_MEX2019</strain>
        <tissue evidence="2">Muscle</tissue>
    </source>
</reference>
<feature type="compositionally biased region" description="Basic and acidic residues" evidence="1">
    <location>
        <begin position="78"/>
        <end position="87"/>
    </location>
</feature>
<dbReference type="Proteomes" id="UP001469553">
    <property type="component" value="Unassembled WGS sequence"/>
</dbReference>
<feature type="region of interest" description="Disordered" evidence="1">
    <location>
        <begin position="17"/>
        <end position="99"/>
    </location>
</feature>
<keyword evidence="3" id="KW-1185">Reference proteome</keyword>
<evidence type="ECO:0000313" key="2">
    <source>
        <dbReference type="EMBL" id="MEQ2308807.1"/>
    </source>
</evidence>
<proteinExistence type="predicted"/>
<dbReference type="EMBL" id="JAHRIP010069927">
    <property type="protein sequence ID" value="MEQ2308807.1"/>
    <property type="molecule type" value="Genomic_DNA"/>
</dbReference>
<sequence length="99" mass="10979">MHIIFLQECSLYFTCSRLRPGGNTSSRRKPGQSSIKRHLSAHSGGIQRSSQAKKRYRNNPENPGSAPGFPSVGHVCKTSKESRHPEMFSDAQKPPADSR</sequence>